<accession>A0A418XZW3</accession>
<dbReference type="Gene3D" id="1.10.1660.10">
    <property type="match status" value="1"/>
</dbReference>
<dbReference type="InterPro" id="IPR047057">
    <property type="entry name" value="MerR_fam"/>
</dbReference>
<dbReference type="EMBL" id="QYYA01000002">
    <property type="protein sequence ID" value="RJG18560.1"/>
    <property type="molecule type" value="Genomic_DNA"/>
</dbReference>
<dbReference type="PANTHER" id="PTHR30204:SF93">
    <property type="entry name" value="HTH MERR-TYPE DOMAIN-CONTAINING PROTEIN"/>
    <property type="match status" value="1"/>
</dbReference>
<dbReference type="RefSeq" id="WP_022985991.1">
    <property type="nucleotide sequence ID" value="NZ_CAXGPP010000003.1"/>
</dbReference>
<dbReference type="OrthoDB" id="9808480at2"/>
<dbReference type="InterPro" id="IPR000551">
    <property type="entry name" value="MerR-type_HTH_dom"/>
</dbReference>
<dbReference type="SUPFAM" id="SSF46955">
    <property type="entry name" value="Putative DNA-binding domain"/>
    <property type="match status" value="1"/>
</dbReference>
<dbReference type="PRINTS" id="PR00040">
    <property type="entry name" value="HTHMERR"/>
</dbReference>
<dbReference type="AlphaFoldDB" id="A0A418XZW3"/>
<reference evidence="3 4" key="1">
    <citation type="submission" date="2018-09" db="EMBL/GenBank/DDBJ databases">
        <title>Alcanivorax profundi sp. nov., isolated from 1000 m-depth seawater of the Mariana Trench.</title>
        <authorList>
            <person name="Liu J."/>
        </authorList>
    </citation>
    <scope>NUCLEOTIDE SEQUENCE [LARGE SCALE GENOMIC DNA]</scope>
    <source>
        <strain evidence="3 4">MTEO17</strain>
    </source>
</reference>
<organism evidence="3 4">
    <name type="scientific">Alcanivorax profundi</name>
    <dbReference type="NCBI Taxonomy" id="2338368"/>
    <lineage>
        <taxon>Bacteria</taxon>
        <taxon>Pseudomonadati</taxon>
        <taxon>Pseudomonadota</taxon>
        <taxon>Gammaproteobacteria</taxon>
        <taxon>Oceanospirillales</taxon>
        <taxon>Alcanivoracaceae</taxon>
        <taxon>Alcanivorax</taxon>
    </lineage>
</organism>
<evidence type="ECO:0000256" key="1">
    <source>
        <dbReference type="ARBA" id="ARBA00023125"/>
    </source>
</evidence>
<evidence type="ECO:0000259" key="2">
    <source>
        <dbReference type="PROSITE" id="PS50937"/>
    </source>
</evidence>
<dbReference type="GO" id="GO:0003677">
    <property type="term" value="F:DNA binding"/>
    <property type="evidence" value="ECO:0007669"/>
    <property type="project" value="UniProtKB-KW"/>
</dbReference>
<feature type="domain" description="HTH merR-type" evidence="2">
    <location>
        <begin position="1"/>
        <end position="69"/>
    </location>
</feature>
<keyword evidence="1" id="KW-0238">DNA-binding</keyword>
<keyword evidence="4" id="KW-1185">Reference proteome</keyword>
<dbReference type="Pfam" id="PF13411">
    <property type="entry name" value="MerR_1"/>
    <property type="match status" value="1"/>
</dbReference>
<evidence type="ECO:0000313" key="4">
    <source>
        <dbReference type="Proteomes" id="UP000283734"/>
    </source>
</evidence>
<evidence type="ECO:0000313" key="3">
    <source>
        <dbReference type="EMBL" id="RJG18560.1"/>
    </source>
</evidence>
<gene>
    <name evidence="3" type="ORF">D4A39_08830</name>
</gene>
<dbReference type="Proteomes" id="UP000283734">
    <property type="component" value="Unassembled WGS sequence"/>
</dbReference>
<name>A0A418XZW3_9GAMM</name>
<comment type="caution">
    <text evidence="3">The sequence shown here is derived from an EMBL/GenBank/DDBJ whole genome shotgun (WGS) entry which is preliminary data.</text>
</comment>
<dbReference type="GO" id="GO:0003700">
    <property type="term" value="F:DNA-binding transcription factor activity"/>
    <property type="evidence" value="ECO:0007669"/>
    <property type="project" value="InterPro"/>
</dbReference>
<dbReference type="PROSITE" id="PS50937">
    <property type="entry name" value="HTH_MERR_2"/>
    <property type="match status" value="1"/>
</dbReference>
<dbReference type="SMART" id="SM00422">
    <property type="entry name" value="HTH_MERR"/>
    <property type="match status" value="1"/>
</dbReference>
<protein>
    <submittedName>
        <fullName evidence="3">MerR family transcriptional regulator</fullName>
    </submittedName>
</protein>
<dbReference type="InterPro" id="IPR009061">
    <property type="entry name" value="DNA-bd_dom_put_sf"/>
</dbReference>
<proteinExistence type="predicted"/>
<sequence length="125" mass="14224">MRIAELEARTGVSRDTLRYYEKEGLLQEVSRSGNNYRDYPEKAVERVAMLTQLKGLGFTLREIRDVLDALRADSINCAEGARLMASKRAAVKARIRELRQLSALLGKEQARLEQQAREHGQAIHE</sequence>
<dbReference type="PANTHER" id="PTHR30204">
    <property type="entry name" value="REDOX-CYCLING DRUG-SENSING TRANSCRIPTIONAL ACTIVATOR SOXR"/>
    <property type="match status" value="1"/>
</dbReference>